<dbReference type="AlphaFoldDB" id="A0A812IUC6"/>
<reference evidence="1" key="1">
    <citation type="submission" date="2021-02" db="EMBL/GenBank/DDBJ databases">
        <authorList>
            <person name="Dougan E. K."/>
            <person name="Rhodes N."/>
            <person name="Thang M."/>
            <person name="Chan C."/>
        </authorList>
    </citation>
    <scope>NUCLEOTIDE SEQUENCE</scope>
</reference>
<name>A0A812IUC6_SYMPI</name>
<organism evidence="1 2">
    <name type="scientific">Symbiodinium pilosum</name>
    <name type="common">Dinoflagellate</name>
    <dbReference type="NCBI Taxonomy" id="2952"/>
    <lineage>
        <taxon>Eukaryota</taxon>
        <taxon>Sar</taxon>
        <taxon>Alveolata</taxon>
        <taxon>Dinophyceae</taxon>
        <taxon>Suessiales</taxon>
        <taxon>Symbiodiniaceae</taxon>
        <taxon>Symbiodinium</taxon>
    </lineage>
</organism>
<dbReference type="EMBL" id="CAJNIZ010000493">
    <property type="protein sequence ID" value="CAE7163376.1"/>
    <property type="molecule type" value="Genomic_DNA"/>
</dbReference>
<dbReference type="OrthoDB" id="443318at2759"/>
<dbReference type="Gene3D" id="3.40.50.150">
    <property type="entry name" value="Vaccinia Virus protein VP39"/>
    <property type="match status" value="1"/>
</dbReference>
<dbReference type="Proteomes" id="UP000649617">
    <property type="component" value="Unassembled WGS sequence"/>
</dbReference>
<dbReference type="SUPFAM" id="SSF53335">
    <property type="entry name" value="S-adenosyl-L-methionine-dependent methyltransferases"/>
    <property type="match status" value="1"/>
</dbReference>
<gene>
    <name evidence="1" type="primary">CPY1</name>
    <name evidence="1" type="ORF">SPIL2461_LOCUS596</name>
</gene>
<feature type="non-terminal residue" evidence="1">
    <location>
        <position position="1"/>
    </location>
</feature>
<accession>A0A812IUC6</accession>
<proteinExistence type="predicted"/>
<protein>
    <submittedName>
        <fullName evidence="1">CPY1 protein</fullName>
    </submittedName>
</protein>
<dbReference type="InterPro" id="IPR029063">
    <property type="entry name" value="SAM-dependent_MTases_sf"/>
</dbReference>
<keyword evidence="2" id="KW-1185">Reference proteome</keyword>
<evidence type="ECO:0000313" key="1">
    <source>
        <dbReference type="EMBL" id="CAE7163376.1"/>
    </source>
</evidence>
<sequence>MKDAASHFSLEEPLLLMCACERWERVLALDLREAWRDLGELEEIGQGLFRLIAEQDACPTSSKTKDPVPKPPLLGEGTFNPEAVWHVAGLRRCLRLFTLPGSQQELVSAIGKRSLNFPNGWSLEHEGPYPVRYESLAPYAQTCGFLATQLGRAIAGPIFQACDVADPIAATPLVTVQVIGTEDLYLLAEDVLSFDSFNPTEFGRAWRLRPFPDYSAALEPLAALAMLGLGLRVHRRFWSNAPFAFLDATCGTGTLAAAAKYCVKEWKIFAGDVNATLVQRAHINLEAAFPGQAYELADNMGNPPPDPGIGVREWDATETWPIPAAARVGSAGQGLLVASNLPWGKNLKCQVEAATQITRCLARSFPCATLCLVVPEE</sequence>
<evidence type="ECO:0000313" key="2">
    <source>
        <dbReference type="Proteomes" id="UP000649617"/>
    </source>
</evidence>
<comment type="caution">
    <text evidence="1">The sequence shown here is derived from an EMBL/GenBank/DDBJ whole genome shotgun (WGS) entry which is preliminary data.</text>
</comment>